<organism evidence="4 5">
    <name type="scientific">Caenorhabditis angaria</name>
    <dbReference type="NCBI Taxonomy" id="860376"/>
    <lineage>
        <taxon>Eukaryota</taxon>
        <taxon>Metazoa</taxon>
        <taxon>Ecdysozoa</taxon>
        <taxon>Nematoda</taxon>
        <taxon>Chromadorea</taxon>
        <taxon>Rhabditida</taxon>
        <taxon>Rhabditina</taxon>
        <taxon>Rhabditomorpha</taxon>
        <taxon>Rhabditoidea</taxon>
        <taxon>Rhabditidae</taxon>
        <taxon>Peloderinae</taxon>
        <taxon>Caenorhabditis</taxon>
    </lineage>
</organism>
<feature type="region of interest" description="Disordered" evidence="2">
    <location>
        <begin position="153"/>
        <end position="177"/>
    </location>
</feature>
<protein>
    <submittedName>
        <fullName evidence="4">Uncharacterized protein</fullName>
    </submittedName>
</protein>
<name>A0A9P1IAN3_9PELO</name>
<dbReference type="AlphaFoldDB" id="A0A9P1IAN3"/>
<dbReference type="EMBL" id="CANHGI010000002">
    <property type="protein sequence ID" value="CAI5441348.1"/>
    <property type="molecule type" value="Genomic_DNA"/>
</dbReference>
<accession>A0A9P1IAN3</accession>
<feature type="signal peptide" evidence="3">
    <location>
        <begin position="1"/>
        <end position="17"/>
    </location>
</feature>
<reference evidence="4" key="1">
    <citation type="submission" date="2022-11" db="EMBL/GenBank/DDBJ databases">
        <authorList>
            <person name="Kikuchi T."/>
        </authorList>
    </citation>
    <scope>NUCLEOTIDE SEQUENCE</scope>
    <source>
        <strain evidence="4">PS1010</strain>
    </source>
</reference>
<dbReference type="OrthoDB" id="5818640at2759"/>
<evidence type="ECO:0000256" key="3">
    <source>
        <dbReference type="SAM" id="SignalP"/>
    </source>
</evidence>
<evidence type="ECO:0000256" key="1">
    <source>
        <dbReference type="SAM" id="Coils"/>
    </source>
</evidence>
<proteinExistence type="predicted"/>
<keyword evidence="1" id="KW-0175">Coiled coil</keyword>
<sequence>MLLRLLLIILVSKFVELRPTAPRIPDLFPEVTQDLIVATGQELEEIKKSISKIPEINQTLEELDSNFEDISSDFALSSNDIEDNWKSAGSSKFRDDHDDELTKIHKSTKDNNLPPFAFSEDSQDVVNVDSDVAAISSSQPAFIKQSWNLHKTSTTTEQPITSTVPTTTTTSTERPSTVYPTLMSTSFTSSYNSATSAHEAWRQHLANQGMVPAFRTTSTSTQIPESVFNSKLNLKRPARVTIFGAPMKGYSKKRAYSTIVKARGTNPNSVQNQTLHEQILATSQILNLLGDKIETIDQANYLGTSPKIGVLSNIYNRGRRVRRLKQKQWGSSLKGRLGRYRQIMDGKGKYMTKAIVEAPGMDKTRQHSHGIRRRKEKNFAEALLESEEQSFKQLKSTLRQIRDVVKLKSVQTTTEPSNDSSSFGGSFDFVRK</sequence>
<comment type="caution">
    <text evidence="4">The sequence shown here is derived from an EMBL/GenBank/DDBJ whole genome shotgun (WGS) entry which is preliminary data.</text>
</comment>
<keyword evidence="5" id="KW-1185">Reference proteome</keyword>
<feature type="region of interest" description="Disordered" evidence="2">
    <location>
        <begin position="410"/>
        <end position="432"/>
    </location>
</feature>
<evidence type="ECO:0000256" key="2">
    <source>
        <dbReference type="SAM" id="MobiDB-lite"/>
    </source>
</evidence>
<feature type="compositionally biased region" description="Low complexity" evidence="2">
    <location>
        <begin position="419"/>
        <end position="432"/>
    </location>
</feature>
<gene>
    <name evidence="4" type="ORF">CAMP_LOCUS3985</name>
</gene>
<keyword evidence="3" id="KW-0732">Signal</keyword>
<feature type="coiled-coil region" evidence="1">
    <location>
        <begin position="377"/>
        <end position="404"/>
    </location>
</feature>
<evidence type="ECO:0000313" key="5">
    <source>
        <dbReference type="Proteomes" id="UP001152747"/>
    </source>
</evidence>
<evidence type="ECO:0000313" key="4">
    <source>
        <dbReference type="EMBL" id="CAI5441348.1"/>
    </source>
</evidence>
<feature type="chain" id="PRO_5040492270" evidence="3">
    <location>
        <begin position="18"/>
        <end position="432"/>
    </location>
</feature>
<dbReference type="Proteomes" id="UP001152747">
    <property type="component" value="Unassembled WGS sequence"/>
</dbReference>